<name>A0AC59ZCM1_RANTA</name>
<accession>A0AC59ZCM1</accession>
<proteinExistence type="predicted"/>
<evidence type="ECO:0000313" key="1">
    <source>
        <dbReference type="EMBL" id="CAN0369702.1"/>
    </source>
</evidence>
<dbReference type="EMBL" id="OX596111">
    <property type="protein sequence ID" value="CAN0369702.1"/>
    <property type="molecule type" value="Genomic_DNA"/>
</dbReference>
<dbReference type="Proteomes" id="UP001162501">
    <property type="component" value="Chromosome 27"/>
</dbReference>
<reference evidence="1" key="2">
    <citation type="submission" date="2025-03" db="EMBL/GenBank/DDBJ databases">
        <authorList>
            <consortium name="ELIXIR-Norway"/>
            <consortium name="Elixir Norway"/>
        </authorList>
    </citation>
    <scope>NUCLEOTIDE SEQUENCE</scope>
</reference>
<protein>
    <submittedName>
        <fullName evidence="1">Uncharacterized protein</fullName>
    </submittedName>
</protein>
<sequence>MRDGAQSAATGGRWGDARGGAARSPGGRVPPPCAAWEQTRKRALQGTPGTSLASASGQTRHERREMRTLSSDLLRSGFQKS</sequence>
<reference evidence="1" key="1">
    <citation type="submission" date="2023-05" db="EMBL/GenBank/DDBJ databases">
        <authorList>
            <consortium name="ELIXIR-Norway"/>
        </authorList>
    </citation>
    <scope>NUCLEOTIDE SEQUENCE</scope>
</reference>
<evidence type="ECO:0000313" key="2">
    <source>
        <dbReference type="Proteomes" id="UP001162501"/>
    </source>
</evidence>
<gene>
    <name evidence="1" type="ORF">MRATA1EN22A_LOCUS16741</name>
</gene>
<organism evidence="1 2">
    <name type="scientific">Rangifer tarandus platyrhynchus</name>
    <name type="common">Svalbard reindeer</name>
    <dbReference type="NCBI Taxonomy" id="3082113"/>
    <lineage>
        <taxon>Eukaryota</taxon>
        <taxon>Metazoa</taxon>
        <taxon>Chordata</taxon>
        <taxon>Craniata</taxon>
        <taxon>Vertebrata</taxon>
        <taxon>Euteleostomi</taxon>
        <taxon>Mammalia</taxon>
        <taxon>Eutheria</taxon>
        <taxon>Laurasiatheria</taxon>
        <taxon>Artiodactyla</taxon>
        <taxon>Ruminantia</taxon>
        <taxon>Pecora</taxon>
        <taxon>Cervidae</taxon>
        <taxon>Odocoileinae</taxon>
        <taxon>Rangifer</taxon>
    </lineage>
</organism>